<organism evidence="3 4">
    <name type="scientific">Phaeodactylibacter luteus</name>
    <dbReference type="NCBI Taxonomy" id="1564516"/>
    <lineage>
        <taxon>Bacteria</taxon>
        <taxon>Pseudomonadati</taxon>
        <taxon>Bacteroidota</taxon>
        <taxon>Saprospiria</taxon>
        <taxon>Saprospirales</taxon>
        <taxon>Haliscomenobacteraceae</taxon>
        <taxon>Phaeodactylibacter</taxon>
    </lineage>
</organism>
<feature type="signal peptide" evidence="1">
    <location>
        <begin position="1"/>
        <end position="19"/>
    </location>
</feature>
<comment type="caution">
    <text evidence="3">The sequence shown here is derived from an EMBL/GenBank/DDBJ whole genome shotgun (WGS) entry which is preliminary data.</text>
</comment>
<feature type="domain" description="PKD/Chitinase" evidence="2">
    <location>
        <begin position="398"/>
        <end position="473"/>
    </location>
</feature>
<dbReference type="SUPFAM" id="SSF49899">
    <property type="entry name" value="Concanavalin A-like lectins/glucanases"/>
    <property type="match status" value="1"/>
</dbReference>
<sequence length="2401" mass="244868">MKPTLHTLLLLVLATPLFSQIPCNGSFIPSGTAVAIGDCIQLTGNATTQNGCAFLDSPIDFSEPFTHTMTASFGNIDANGADGICLVYQTGGVGNCGISGQGIGAQGIPNSFIVEFDTWDNGVGVSDIPADHCAVSINGNLSNPINGPVALPNIEDGNDHAITFTWNPATNGYTVAFDGNIILTGTFDIINGAFGGNATAFWGYTSATGAATNVHRVCPDLPDPLIVDAGINVTVPCNSATLTLNGSGPQGNYTYSWSSPDGGVILSGGNTLMPTVMGPGTYILTLTDPNGGCQESDQVVITENPIVAVASGPNYAPCVGGSVTLSGAGSSVGPNITYLWTTNDGFISGNPTTLNLNVGFPGTYTLTVTYNSGGVICTEQTSVTLLPPIDFPNANAIGGAITCNNGLIALNGSGSTTGPNISYQWTTPNGQILNGGNTLTPVVNAPGQYTLTVVNMANNCSDNITVTVEDLTAPPAAQAVVEGMLDCENGTVTLNGTGSATGNMTYAWQTNTGNIVSSNGLIATADAPGAYTLFITDNTTGCFNTATVNVAAGPSGPAISIAPPPLLTCADTTAALFAAATAATPNLTYEWSTPNGQILSGTDTDSLLVNAPGWYLLTVTNEDNGCAQTDSVEVSELLGFPLAEAGPDQQLACGENSLFLDGSASVPGSNGSISWSTPNGSLLNGAQTLSPEAGSPGTYLLAITNTLTGCTSTDTVIVGSDGNAPTAVIAPSDTLNCSLTTAILDAAGSDFGPGYTLLWSTNDGLLQGPVDQLQATAAAPGVYQLTVTDTLNDCATTLTRAIAQDTVQPGLSLSMPDTLTCDRNSLVLSSTAALSGLAFQWSTTNGVLPSVTDGNSLNIEAPGTYTLVALNPENTCADTLSVTVAQDTLSPSISILPPATLTCATPTQALNGAGSDNGAGFSVLWQTTDGQLLSGSTTLAPIIGAAGDYTLRITNNNNGCSSSANVVVAIDTLQPIAEAGPLQTLNCYFPEREIGSAASTDNARTLASWSSSPDGHITGPSEGIMTTADEAGWYYLHIVDTLNGCTAVDSVQLIENYATPNTLLQPADTLNCVDTLITLDGSLSDSGPGLAFTWQNLSSGASTTTASLFFDIEEAGAYTLSIQDTVSGCTSADTVLVSQDVNLPVVSISPAPIINCSIPSVTLQGSTQSPNPALGLQWATPDGNIQQGAQTLAPTVTAGGVYTLEVTDLSNNCRVSASVTVAVDTLRPIAEAGPELTLNCYTTVATLSGSASFAGNTPAASWSTVQGEISGFSDSLFATATQPGLYTLTVLNPDNGCIGTDSVWVGQNLDTPQAALAPPQLLTCNNSQQVLNGNGTTAAGPALFLWATPGQDTLPTVAPSLSISMPGTYTLIVQDSVSGCVDFESVTVQQDTLSPEVAIATPDTLTCDLPSLTLNSSTNTPLPQLLIEWSTQGGALPTPANTLSLPVSAAGAYQLTLTNVDNGCSRATSVTVAIDTLSPIINLAPAPVLNCRDSISLLEAQALQAGSAPVYNWSTADGQLSGAADGLQAQATAPGTYSFLATNPLNGCSSTGSLLVLQDTLQPVADIAPAAAITCDAPEITLQGLGGSAALQTLWFEPNGSLIGNQPELTVNTAGTYLFRLADPANFCEDTAVVTVAIDTLSPVLSINPADTLNCAVAEILLEGSVMNTSMILVEWTGPEGGLANGAATLSPTAALPGSYQMAVTNTQNGCMATASIEVAQDTTRPTAAIGAVEALTCSNTTIQLNGAASSSGPAIVYAWSGQNGVGSPTPATAVSPSVSAPGTYQLIVSNQANFCADTAVVSVAQDTVAPVASVALPDTLTCSQLNVALDGSSSVYPTTSAQLLWTTDNGGLSGPADAAATTAQAPGTYQLLITNLNNDCSDSMAVVVAQDTLSPLLEIAAPDTLNCQVLSVALEGSSSTQAPLSYLWSTDNGAIIGDAGNAVATASSGGTYTLLATNLQNDCASTAQVEVAQDTIAPVIVAAPPAILTCRDTMIVLNAQGSSQGSQIQLSWTGPTGGLTGGEMTLQPTVGSPGAYTLDLANTANFCTATQTFTVAQDIAPPLADAGADFVIPCFPELRQLDGTGTAAGMAYSWSTDNGVLAGGTATLTPAIDGPGSYQLHVFNPVNGCSSTDVVVVSQNLPVASASIIQPLCFGDPALLRFDSVALGEPPYVYAFDGGSIFGSSPVLTATTPGIYTLVVQDINGCEDEIVLEAIQPDSMMVAINQPSEPLLLGESQQLFAQTNQPDTTTITWSWAASPGLSCYDCPTPIATPLLTTDYVLTATTANGCSGQARVRIFVDKRSPIFVPNIFSPDGNGSNDRFTLFARPGIVSSIRSFRVFSRWGEQVFQAFDIPPNDPAYGWAGHFRGEPMNTGVFAYAFEVELVSGEILLLEGDVTLMR</sequence>
<dbReference type="Gene3D" id="2.60.40.10">
    <property type="entry name" value="Immunoglobulins"/>
    <property type="match status" value="9"/>
</dbReference>
<reference evidence="3 4" key="1">
    <citation type="submission" date="2019-08" db="EMBL/GenBank/DDBJ databases">
        <title>Genome of Phaeodactylibacter luteus.</title>
        <authorList>
            <person name="Bowman J.P."/>
        </authorList>
    </citation>
    <scope>NUCLEOTIDE SEQUENCE [LARGE SCALE GENOMIC DNA]</scope>
    <source>
        <strain evidence="3 4">KCTC 42180</strain>
    </source>
</reference>
<evidence type="ECO:0000256" key="1">
    <source>
        <dbReference type="SAM" id="SignalP"/>
    </source>
</evidence>
<dbReference type="SUPFAM" id="SSF49299">
    <property type="entry name" value="PKD domain"/>
    <property type="match status" value="2"/>
</dbReference>
<dbReference type="InterPro" id="IPR013783">
    <property type="entry name" value="Ig-like_fold"/>
</dbReference>
<gene>
    <name evidence="3" type="ORF">FRY97_18995</name>
</gene>
<dbReference type="InterPro" id="IPR035986">
    <property type="entry name" value="PKD_dom_sf"/>
</dbReference>
<evidence type="ECO:0000313" key="4">
    <source>
        <dbReference type="Proteomes" id="UP000321580"/>
    </source>
</evidence>
<dbReference type="InterPro" id="IPR022409">
    <property type="entry name" value="PKD/Chitinase_dom"/>
</dbReference>
<dbReference type="RefSeq" id="WP_147169155.1">
    <property type="nucleotide sequence ID" value="NZ_VOOR01000058.1"/>
</dbReference>
<dbReference type="CDD" id="cd01951">
    <property type="entry name" value="lectin_L-type"/>
    <property type="match status" value="1"/>
</dbReference>
<dbReference type="Pfam" id="PF18483">
    <property type="entry name" value="Lectin_L-type_dom"/>
    <property type="match status" value="1"/>
</dbReference>
<dbReference type="EMBL" id="VOOR01000058">
    <property type="protein sequence ID" value="TXB61466.1"/>
    <property type="molecule type" value="Genomic_DNA"/>
</dbReference>
<feature type="chain" id="PRO_5022896725" description="PKD/Chitinase domain-containing protein" evidence="1">
    <location>
        <begin position="20"/>
        <end position="2401"/>
    </location>
</feature>
<name>A0A5C6RGI9_9BACT</name>
<dbReference type="Proteomes" id="UP000321580">
    <property type="component" value="Unassembled WGS sequence"/>
</dbReference>
<keyword evidence="1" id="KW-0732">Signal</keyword>
<feature type="domain" description="PKD/Chitinase" evidence="2">
    <location>
        <begin position="226"/>
        <end position="306"/>
    </location>
</feature>
<dbReference type="Gene3D" id="2.60.120.200">
    <property type="match status" value="1"/>
</dbReference>
<keyword evidence="4" id="KW-1185">Reference proteome</keyword>
<evidence type="ECO:0000259" key="2">
    <source>
        <dbReference type="SMART" id="SM00089"/>
    </source>
</evidence>
<protein>
    <recommendedName>
        <fullName evidence="2">PKD/Chitinase domain-containing protein</fullName>
    </recommendedName>
</protein>
<dbReference type="InterPro" id="IPR056573">
    <property type="entry name" value="Lectin_L-type_dom"/>
</dbReference>
<feature type="domain" description="PKD/Chitinase" evidence="2">
    <location>
        <begin position="556"/>
        <end position="639"/>
    </location>
</feature>
<dbReference type="GO" id="GO:0005975">
    <property type="term" value="P:carbohydrate metabolic process"/>
    <property type="evidence" value="ECO:0007669"/>
    <property type="project" value="UniProtKB-ARBA"/>
</dbReference>
<dbReference type="GO" id="GO:0004553">
    <property type="term" value="F:hydrolase activity, hydrolyzing O-glycosyl compounds"/>
    <property type="evidence" value="ECO:0007669"/>
    <property type="project" value="UniProtKB-ARBA"/>
</dbReference>
<feature type="domain" description="PKD/Chitinase" evidence="2">
    <location>
        <begin position="310"/>
        <end position="388"/>
    </location>
</feature>
<dbReference type="OrthoDB" id="9805017at2"/>
<accession>A0A5C6RGI9</accession>
<dbReference type="InterPro" id="IPR013320">
    <property type="entry name" value="ConA-like_dom_sf"/>
</dbReference>
<feature type="domain" description="PKD/Chitinase" evidence="2">
    <location>
        <begin position="1644"/>
        <end position="1724"/>
    </location>
</feature>
<feature type="domain" description="PKD/Chitinase" evidence="2">
    <location>
        <begin position="1145"/>
        <end position="1226"/>
    </location>
</feature>
<proteinExistence type="predicted"/>
<dbReference type="CDD" id="cd00146">
    <property type="entry name" value="PKD"/>
    <property type="match status" value="3"/>
</dbReference>
<feature type="domain" description="PKD/Chitinase" evidence="2">
    <location>
        <begin position="1727"/>
        <end position="1809"/>
    </location>
</feature>
<dbReference type="SMART" id="SM00089">
    <property type="entry name" value="PKD"/>
    <property type="match status" value="7"/>
</dbReference>
<dbReference type="Pfam" id="PF13585">
    <property type="entry name" value="CHU_C"/>
    <property type="match status" value="1"/>
</dbReference>
<evidence type="ECO:0000313" key="3">
    <source>
        <dbReference type="EMBL" id="TXB61466.1"/>
    </source>
</evidence>